<keyword evidence="2" id="KW-0812">Transmembrane</keyword>
<accession>A0A433CYD0</accession>
<dbReference type="AlphaFoldDB" id="A0A433CYD0"/>
<dbReference type="Proteomes" id="UP000268093">
    <property type="component" value="Unassembled WGS sequence"/>
</dbReference>
<evidence type="ECO:0000256" key="2">
    <source>
        <dbReference type="ARBA" id="ARBA00022692"/>
    </source>
</evidence>
<keyword evidence="4" id="KW-1133">Transmembrane helix</keyword>
<protein>
    <recommendedName>
        <fullName evidence="7">Ribosome receptor lysine/proline rich domain-containing protein</fullName>
    </recommendedName>
</protein>
<comment type="subcellular location">
    <subcellularLocation>
        <location evidence="1">Endoplasmic reticulum membrane</location>
        <topology evidence="1">Single-pass membrane protein</topology>
    </subcellularLocation>
</comment>
<evidence type="ECO:0000256" key="1">
    <source>
        <dbReference type="ARBA" id="ARBA00004389"/>
    </source>
</evidence>
<dbReference type="GO" id="GO:0005789">
    <property type="term" value="C:endoplasmic reticulum membrane"/>
    <property type="evidence" value="ECO:0007669"/>
    <property type="project" value="UniProtKB-SubCell"/>
</dbReference>
<organism evidence="8 9">
    <name type="scientific">Jimgerdemannia flammicorona</name>
    <dbReference type="NCBI Taxonomy" id="994334"/>
    <lineage>
        <taxon>Eukaryota</taxon>
        <taxon>Fungi</taxon>
        <taxon>Fungi incertae sedis</taxon>
        <taxon>Mucoromycota</taxon>
        <taxon>Mucoromycotina</taxon>
        <taxon>Endogonomycetes</taxon>
        <taxon>Endogonales</taxon>
        <taxon>Endogonaceae</taxon>
        <taxon>Jimgerdemannia</taxon>
    </lineage>
</organism>
<dbReference type="OrthoDB" id="415023at2759"/>
<proteinExistence type="predicted"/>
<evidence type="ECO:0000259" key="7">
    <source>
        <dbReference type="Pfam" id="PF05104"/>
    </source>
</evidence>
<dbReference type="GO" id="GO:0015031">
    <property type="term" value="P:protein transport"/>
    <property type="evidence" value="ECO:0007669"/>
    <property type="project" value="InterPro"/>
</dbReference>
<feature type="domain" description="Ribosome receptor lysine/proline rich" evidence="7">
    <location>
        <begin position="22"/>
        <end position="151"/>
    </location>
</feature>
<dbReference type="InterPro" id="IPR007794">
    <property type="entry name" value="Rib_rcpt_KP"/>
</dbReference>
<keyword evidence="9" id="KW-1185">Reference proteome</keyword>
<evidence type="ECO:0000256" key="5">
    <source>
        <dbReference type="ARBA" id="ARBA00023136"/>
    </source>
</evidence>
<evidence type="ECO:0000313" key="9">
    <source>
        <dbReference type="Proteomes" id="UP000268093"/>
    </source>
</evidence>
<evidence type="ECO:0000256" key="3">
    <source>
        <dbReference type="ARBA" id="ARBA00022824"/>
    </source>
</evidence>
<dbReference type="Pfam" id="PF05104">
    <property type="entry name" value="Rib_recp_KP_reg"/>
    <property type="match status" value="1"/>
</dbReference>
<name>A0A433CYD0_9FUNG</name>
<keyword evidence="3" id="KW-0256">Endoplasmic reticulum</keyword>
<feature type="compositionally biased region" description="Basic residues" evidence="6">
    <location>
        <begin position="126"/>
        <end position="137"/>
    </location>
</feature>
<evidence type="ECO:0000256" key="4">
    <source>
        <dbReference type="ARBA" id="ARBA00022989"/>
    </source>
</evidence>
<gene>
    <name evidence="8" type="ORF">BC936DRAFT_136988</name>
</gene>
<comment type="caution">
    <text evidence="8">The sequence shown here is derived from an EMBL/GenBank/DDBJ whole genome shotgun (WGS) entry which is preliminary data.</text>
</comment>
<keyword evidence="5" id="KW-0472">Membrane</keyword>
<reference evidence="8 9" key="1">
    <citation type="journal article" date="2018" name="New Phytol.">
        <title>Phylogenomics of Endogonaceae and evolution of mycorrhizas within Mucoromycota.</title>
        <authorList>
            <person name="Chang Y."/>
            <person name="Desiro A."/>
            <person name="Na H."/>
            <person name="Sandor L."/>
            <person name="Lipzen A."/>
            <person name="Clum A."/>
            <person name="Barry K."/>
            <person name="Grigoriev I.V."/>
            <person name="Martin F.M."/>
            <person name="Stajich J.E."/>
            <person name="Smith M.E."/>
            <person name="Bonito G."/>
            <person name="Spatafora J.W."/>
        </authorList>
    </citation>
    <scope>NUCLEOTIDE SEQUENCE [LARGE SCALE GENOMIC DNA]</scope>
    <source>
        <strain evidence="8 9">GMNB39</strain>
    </source>
</reference>
<feature type="compositionally biased region" description="Low complexity" evidence="6">
    <location>
        <begin position="109"/>
        <end position="122"/>
    </location>
</feature>
<sequence length="235" mass="26168">MPDESTIPETTPPPTTETLQDITARHKRELRDLAARVTALKKTATKGDKKKKKEVVSEVALLETELAQRHERELQDLVARGGGSVEEEEDLPDDGITLDRLNELAINETPAAAAASNEPKAAGGKKPNRQKQRKAAKAARMDEMREQAEIEASGQVDMRMVEDQAIAELLVPMKLKVAEVGLRMVDDVVRWIGMERGREVKTREGVSIGRGVEEEETWDSVLVWSFVSLIWYVST</sequence>
<feature type="region of interest" description="Disordered" evidence="6">
    <location>
        <begin position="109"/>
        <end position="140"/>
    </location>
</feature>
<evidence type="ECO:0000256" key="6">
    <source>
        <dbReference type="SAM" id="MobiDB-lite"/>
    </source>
</evidence>
<dbReference type="EMBL" id="RBNI01010674">
    <property type="protein sequence ID" value="RUP43578.1"/>
    <property type="molecule type" value="Genomic_DNA"/>
</dbReference>
<evidence type="ECO:0000313" key="8">
    <source>
        <dbReference type="EMBL" id="RUP43578.1"/>
    </source>
</evidence>